<dbReference type="EMBL" id="NEDP02005156">
    <property type="protein sequence ID" value="OWF43172.1"/>
    <property type="molecule type" value="Genomic_DNA"/>
</dbReference>
<keyword evidence="13" id="KW-1185">Reference proteome</keyword>
<dbReference type="STRING" id="6573.A0A210Q382"/>
<dbReference type="Pfam" id="PF14845">
    <property type="entry name" value="Glycohydro_20b2"/>
    <property type="match status" value="1"/>
</dbReference>
<evidence type="ECO:0000256" key="5">
    <source>
        <dbReference type="ARBA" id="ARBA00023295"/>
    </source>
</evidence>
<evidence type="ECO:0000256" key="4">
    <source>
        <dbReference type="ARBA" id="ARBA00023180"/>
    </source>
</evidence>
<sequence length="520" mass="58514">MAELTMFGLLCVCCCFQFIWGNSQLPLQDDYHGAKPTRGEPWPLPQIYTPSSETFSLNYLSFDFPVTGATCDTLTAAIRRYEQIIFGDAELDTRLKFFPGFDRFSSADGSVNSLSVHVQEACDTADNKYPALESNEAYNLTVASPTSQLVAKTVWGALRGLETFSQLIYEGLDGQFEVNKTVIVDFPRFQYRGILLDSSRHFLTVEVLKKNLDAMAYNKFNVFHWHIVDDQAFPYESILFPQMSATGSYFGLSHTYTQAQIKAIVEYARLRGIRVIPEFDTPGHTQSWGKGIQNLLTKCYSSGKPNGNFGPIDPTLNSTYAFLASFFGEVAEVFPDHYIHLGGDEVSFSCCLLNIINSLKKGYLIWQEVIDNGATVRADTIVEVWKGGYQAELAKVTKMGYHALLSSCWYLNLIAYGSDWKRYYACDPWDMVNGTQKQLDLVIGGEACMWGEYVDSTNVISRTWPRAAAVGERLWSNKDVRDGTKAAPRMAEHRCRLIRRGFQAEPVNGPDYCEHEYSGV</sequence>
<dbReference type="PRINTS" id="PR00738">
    <property type="entry name" value="GLHYDRLASE20"/>
</dbReference>
<gene>
    <name evidence="12" type="ORF">KP79_PYT15173</name>
</gene>
<dbReference type="AlphaFoldDB" id="A0A210Q382"/>
<dbReference type="EC" id="3.2.1.52" evidence="6"/>
<feature type="chain" id="PRO_5013278846" description="Beta-hexosaminidase" evidence="9">
    <location>
        <begin position="22"/>
        <end position="520"/>
    </location>
</feature>
<protein>
    <recommendedName>
        <fullName evidence="6">Beta-hexosaminidase</fullName>
        <ecNumber evidence="6">3.2.1.52</ecNumber>
    </recommendedName>
</protein>
<evidence type="ECO:0000259" key="10">
    <source>
        <dbReference type="Pfam" id="PF00728"/>
    </source>
</evidence>
<keyword evidence="8" id="KW-1015">Disulfide bond</keyword>
<evidence type="ECO:0000313" key="13">
    <source>
        <dbReference type="Proteomes" id="UP000242188"/>
    </source>
</evidence>
<evidence type="ECO:0000313" key="12">
    <source>
        <dbReference type="EMBL" id="OWF43172.1"/>
    </source>
</evidence>
<dbReference type="SUPFAM" id="SSF55545">
    <property type="entry name" value="beta-N-acetylhexosaminidase-like domain"/>
    <property type="match status" value="1"/>
</dbReference>
<dbReference type="GO" id="GO:0006689">
    <property type="term" value="P:ganglioside catabolic process"/>
    <property type="evidence" value="ECO:0007669"/>
    <property type="project" value="TreeGrafter"/>
</dbReference>
<evidence type="ECO:0000256" key="7">
    <source>
        <dbReference type="PIRSR" id="PIRSR001093-1"/>
    </source>
</evidence>
<evidence type="ECO:0000256" key="8">
    <source>
        <dbReference type="PIRSR" id="PIRSR001093-2"/>
    </source>
</evidence>
<dbReference type="InterPro" id="IPR017853">
    <property type="entry name" value="GH"/>
</dbReference>
<keyword evidence="9" id="KW-0732">Signal</keyword>
<feature type="domain" description="Glycoside hydrolase family 20 catalytic" evidence="10">
    <location>
        <begin position="351"/>
        <end position="477"/>
    </location>
</feature>
<evidence type="ECO:0000256" key="2">
    <source>
        <dbReference type="ARBA" id="ARBA00006285"/>
    </source>
</evidence>
<name>A0A210Q382_MIZYE</name>
<feature type="signal peptide" evidence="9">
    <location>
        <begin position="1"/>
        <end position="21"/>
    </location>
</feature>
<dbReference type="GO" id="GO:0004563">
    <property type="term" value="F:beta-N-acetylhexosaminidase activity"/>
    <property type="evidence" value="ECO:0007669"/>
    <property type="project" value="UniProtKB-EC"/>
</dbReference>
<comment type="similarity">
    <text evidence="2 6">Belongs to the glycosyl hydrolase 20 family.</text>
</comment>
<evidence type="ECO:0000256" key="3">
    <source>
        <dbReference type="ARBA" id="ARBA00022801"/>
    </source>
</evidence>
<dbReference type="Pfam" id="PF00728">
    <property type="entry name" value="Glyco_hydro_20"/>
    <property type="match status" value="2"/>
</dbReference>
<dbReference type="GO" id="GO:0005975">
    <property type="term" value="P:carbohydrate metabolic process"/>
    <property type="evidence" value="ECO:0007669"/>
    <property type="project" value="InterPro"/>
</dbReference>
<proteinExistence type="inferred from homology"/>
<dbReference type="PANTHER" id="PTHR22600">
    <property type="entry name" value="BETA-HEXOSAMINIDASE"/>
    <property type="match status" value="1"/>
</dbReference>
<evidence type="ECO:0000256" key="9">
    <source>
        <dbReference type="SAM" id="SignalP"/>
    </source>
</evidence>
<dbReference type="GO" id="GO:0005764">
    <property type="term" value="C:lysosome"/>
    <property type="evidence" value="ECO:0007669"/>
    <property type="project" value="TreeGrafter"/>
</dbReference>
<accession>A0A210Q382</accession>
<keyword evidence="5 6" id="KW-0326">Glycosidase</keyword>
<dbReference type="InterPro" id="IPR029018">
    <property type="entry name" value="Hex-like_dom2"/>
</dbReference>
<feature type="domain" description="Glycoside hydrolase family 20 catalytic" evidence="10">
    <location>
        <begin position="189"/>
        <end position="350"/>
    </location>
</feature>
<feature type="disulfide bond" evidence="8">
    <location>
        <begin position="299"/>
        <end position="350"/>
    </location>
</feature>
<comment type="caution">
    <text evidence="12">The sequence shown here is derived from an EMBL/GenBank/DDBJ whole genome shotgun (WGS) entry which is preliminary data.</text>
</comment>
<dbReference type="PANTHER" id="PTHR22600:SF21">
    <property type="entry name" value="BETA-HEXOSAMINIDASE A"/>
    <property type="match status" value="1"/>
</dbReference>
<dbReference type="Gene3D" id="3.30.379.10">
    <property type="entry name" value="Chitobiase/beta-hexosaminidase domain 2-like"/>
    <property type="match status" value="1"/>
</dbReference>
<evidence type="ECO:0000256" key="1">
    <source>
        <dbReference type="ARBA" id="ARBA00001231"/>
    </source>
</evidence>
<dbReference type="InterPro" id="IPR029019">
    <property type="entry name" value="HEX_eukaryotic_N"/>
</dbReference>
<dbReference type="CDD" id="cd06562">
    <property type="entry name" value="GH20_HexA_HexB-like"/>
    <property type="match status" value="1"/>
</dbReference>
<dbReference type="Proteomes" id="UP000242188">
    <property type="component" value="Unassembled WGS sequence"/>
</dbReference>
<dbReference type="InterPro" id="IPR025705">
    <property type="entry name" value="Beta_hexosaminidase_sua/sub"/>
</dbReference>
<dbReference type="GO" id="GO:0016020">
    <property type="term" value="C:membrane"/>
    <property type="evidence" value="ECO:0007669"/>
    <property type="project" value="TreeGrafter"/>
</dbReference>
<evidence type="ECO:0000256" key="6">
    <source>
        <dbReference type="PIRNR" id="PIRNR001093"/>
    </source>
</evidence>
<evidence type="ECO:0000259" key="11">
    <source>
        <dbReference type="Pfam" id="PF14845"/>
    </source>
</evidence>
<dbReference type="Gene3D" id="3.20.20.80">
    <property type="entry name" value="Glycosidases"/>
    <property type="match status" value="1"/>
</dbReference>
<feature type="disulfide bond" evidence="8">
    <location>
        <begin position="495"/>
        <end position="513"/>
    </location>
</feature>
<keyword evidence="4" id="KW-0325">Glycoprotein</keyword>
<feature type="disulfide bond" evidence="8">
    <location>
        <begin position="71"/>
        <end position="122"/>
    </location>
</feature>
<dbReference type="SUPFAM" id="SSF51445">
    <property type="entry name" value="(Trans)glycosidases"/>
    <property type="match status" value="1"/>
</dbReference>
<comment type="catalytic activity">
    <reaction evidence="1 6">
        <text>Hydrolysis of terminal non-reducing N-acetyl-D-hexosamine residues in N-acetyl-beta-D-hexosaminides.</text>
        <dbReference type="EC" id="3.2.1.52"/>
    </reaction>
</comment>
<dbReference type="PIRSF" id="PIRSF001093">
    <property type="entry name" value="B-hxosamndse_ab_euk"/>
    <property type="match status" value="1"/>
</dbReference>
<reference evidence="12 13" key="1">
    <citation type="journal article" date="2017" name="Nat. Ecol. Evol.">
        <title>Scallop genome provides insights into evolution of bilaterian karyotype and development.</title>
        <authorList>
            <person name="Wang S."/>
            <person name="Zhang J."/>
            <person name="Jiao W."/>
            <person name="Li J."/>
            <person name="Xun X."/>
            <person name="Sun Y."/>
            <person name="Guo X."/>
            <person name="Huan P."/>
            <person name="Dong B."/>
            <person name="Zhang L."/>
            <person name="Hu X."/>
            <person name="Sun X."/>
            <person name="Wang J."/>
            <person name="Zhao C."/>
            <person name="Wang Y."/>
            <person name="Wang D."/>
            <person name="Huang X."/>
            <person name="Wang R."/>
            <person name="Lv J."/>
            <person name="Li Y."/>
            <person name="Zhang Z."/>
            <person name="Liu B."/>
            <person name="Lu W."/>
            <person name="Hui Y."/>
            <person name="Liang J."/>
            <person name="Zhou Z."/>
            <person name="Hou R."/>
            <person name="Li X."/>
            <person name="Liu Y."/>
            <person name="Li H."/>
            <person name="Ning X."/>
            <person name="Lin Y."/>
            <person name="Zhao L."/>
            <person name="Xing Q."/>
            <person name="Dou J."/>
            <person name="Li Y."/>
            <person name="Mao J."/>
            <person name="Guo H."/>
            <person name="Dou H."/>
            <person name="Li T."/>
            <person name="Mu C."/>
            <person name="Jiang W."/>
            <person name="Fu Q."/>
            <person name="Fu X."/>
            <person name="Miao Y."/>
            <person name="Liu J."/>
            <person name="Yu Q."/>
            <person name="Li R."/>
            <person name="Liao H."/>
            <person name="Li X."/>
            <person name="Kong Y."/>
            <person name="Jiang Z."/>
            <person name="Chourrout D."/>
            <person name="Li R."/>
            <person name="Bao Z."/>
        </authorList>
    </citation>
    <scope>NUCLEOTIDE SEQUENCE [LARGE SCALE GENOMIC DNA]</scope>
    <source>
        <strain evidence="12 13">PY_sf001</strain>
    </source>
</reference>
<dbReference type="InterPro" id="IPR015883">
    <property type="entry name" value="Glyco_hydro_20_cat"/>
</dbReference>
<dbReference type="OrthoDB" id="428480at2759"/>
<organism evidence="12 13">
    <name type="scientific">Mizuhopecten yessoensis</name>
    <name type="common">Japanese scallop</name>
    <name type="synonym">Patinopecten yessoensis</name>
    <dbReference type="NCBI Taxonomy" id="6573"/>
    <lineage>
        <taxon>Eukaryota</taxon>
        <taxon>Metazoa</taxon>
        <taxon>Spiralia</taxon>
        <taxon>Lophotrochozoa</taxon>
        <taxon>Mollusca</taxon>
        <taxon>Bivalvia</taxon>
        <taxon>Autobranchia</taxon>
        <taxon>Pteriomorphia</taxon>
        <taxon>Pectinida</taxon>
        <taxon>Pectinoidea</taxon>
        <taxon>Pectinidae</taxon>
        <taxon>Mizuhopecten</taxon>
    </lineage>
</organism>
<feature type="domain" description="Beta-hexosaminidase eukaryotic type N-terminal" evidence="11">
    <location>
        <begin position="41"/>
        <end position="167"/>
    </location>
</feature>
<dbReference type="GO" id="GO:0030203">
    <property type="term" value="P:glycosaminoglycan metabolic process"/>
    <property type="evidence" value="ECO:0007669"/>
    <property type="project" value="TreeGrafter"/>
</dbReference>
<feature type="active site" description="Proton donor" evidence="7">
    <location>
        <position position="345"/>
    </location>
</feature>
<keyword evidence="3 6" id="KW-0378">Hydrolase</keyword>